<dbReference type="eggNOG" id="COG0265">
    <property type="taxonomic scope" value="Bacteria"/>
</dbReference>
<dbReference type="OrthoDB" id="212300at2"/>
<dbReference type="SUPFAM" id="SSF50494">
    <property type="entry name" value="Trypsin-like serine proteases"/>
    <property type="match status" value="1"/>
</dbReference>
<evidence type="ECO:0000256" key="1">
    <source>
        <dbReference type="SAM" id="SignalP"/>
    </source>
</evidence>
<comment type="caution">
    <text evidence="2">The sequence shown here is derived from an EMBL/GenBank/DDBJ whole genome shotgun (WGS) entry which is preliminary data.</text>
</comment>
<evidence type="ECO:0000313" key="3">
    <source>
        <dbReference type="Proteomes" id="UP000005019"/>
    </source>
</evidence>
<dbReference type="Pfam" id="PF13365">
    <property type="entry name" value="Trypsin_2"/>
    <property type="match status" value="1"/>
</dbReference>
<gene>
    <name evidence="2" type="ORF">METUNv1_03789</name>
</gene>
<organism evidence="2 3">
    <name type="scientific">Methyloversatilis universalis (strain ATCC BAA-1314 / DSM 25237 / JCM 13912 / CCUG 52030 / FAM5)</name>
    <dbReference type="NCBI Taxonomy" id="1000565"/>
    <lineage>
        <taxon>Bacteria</taxon>
        <taxon>Pseudomonadati</taxon>
        <taxon>Pseudomonadota</taxon>
        <taxon>Betaproteobacteria</taxon>
        <taxon>Nitrosomonadales</taxon>
        <taxon>Sterolibacteriaceae</taxon>
        <taxon>Methyloversatilis</taxon>
    </lineage>
</organism>
<reference evidence="2 3" key="1">
    <citation type="journal article" date="2011" name="J. Bacteriol.">
        <title>Genome sequence of Methyloversatilis universalis FAM5T, a methylotrophic representative of the order Rhodocyclales.</title>
        <authorList>
            <person name="Kittichotirat W."/>
            <person name="Good N.M."/>
            <person name="Hall R."/>
            <person name="Bringel F."/>
            <person name="Lajus A."/>
            <person name="Medigue C."/>
            <person name="Smalley N.E."/>
            <person name="Beck D."/>
            <person name="Bumgarner R."/>
            <person name="Vuilleumier S."/>
            <person name="Kalyuzhnaya M.G."/>
        </authorList>
    </citation>
    <scope>NUCLEOTIDE SEQUENCE [LARGE SCALE GENOMIC DNA]</scope>
    <source>
        <strain evidence="3">ATCC BAA-1314 / JCM 13912 / FAM5</strain>
    </source>
</reference>
<dbReference type="AlphaFoldDB" id="F5RHJ2"/>
<name>F5RHJ2_METUF</name>
<proteinExistence type="predicted"/>
<feature type="signal peptide" evidence="1">
    <location>
        <begin position="1"/>
        <end position="22"/>
    </location>
</feature>
<dbReference type="STRING" id="1000565.METUNv1_03789"/>
<dbReference type="RefSeq" id="WP_008064392.1">
    <property type="nucleotide sequence ID" value="NZ_AFHG01000059.1"/>
</dbReference>
<evidence type="ECO:0000313" key="2">
    <source>
        <dbReference type="EMBL" id="EGK69824.1"/>
    </source>
</evidence>
<keyword evidence="1" id="KW-0732">Signal</keyword>
<feature type="chain" id="PRO_5003327247" evidence="1">
    <location>
        <begin position="23"/>
        <end position="253"/>
    </location>
</feature>
<dbReference type="EMBL" id="AFHG01000059">
    <property type="protein sequence ID" value="EGK69824.1"/>
    <property type="molecule type" value="Genomic_DNA"/>
</dbReference>
<dbReference type="PANTHER" id="PTHR43019">
    <property type="entry name" value="SERINE ENDOPROTEASE DEGS"/>
    <property type="match status" value="1"/>
</dbReference>
<keyword evidence="3" id="KW-1185">Reference proteome</keyword>
<dbReference type="PANTHER" id="PTHR43019:SF23">
    <property type="entry name" value="PROTEASE DO-LIKE 5, CHLOROPLASTIC"/>
    <property type="match status" value="1"/>
</dbReference>
<protein>
    <submittedName>
        <fullName evidence="2">Peptidase S1 and S6, chymotrypsin/Hap</fullName>
    </submittedName>
</protein>
<dbReference type="InterPro" id="IPR043504">
    <property type="entry name" value="Peptidase_S1_PA_chymotrypsin"/>
</dbReference>
<dbReference type="Proteomes" id="UP000005019">
    <property type="component" value="Unassembled WGS sequence"/>
</dbReference>
<dbReference type="Gene3D" id="2.40.10.10">
    <property type="entry name" value="Trypsin-like serine proteases"/>
    <property type="match status" value="2"/>
</dbReference>
<sequence length="253" mass="26421">MADPRRRLLCAALLAAPLIAQADLPDTIARIKPSIVIVGTNMRLRAPNFELKGTGFAIGDGTLVATNAHVAGIQLDADRFEMLAVVASVDGKQQTRDARIVAVSVEHDLAILRIQGAPLPALPLGDSGRVREGQAVAFTGFPIGSVLGFIPVTHRGIVSALTPIVIPVDNIAHLSTPNRTRLARGSLTVFQLDATAYPGNSGSPLFDPDSGEVIGILNMVLVKAGKESVLAQPSAISYAIPGVHLTALLATVR</sequence>
<dbReference type="InterPro" id="IPR009003">
    <property type="entry name" value="Peptidase_S1_PA"/>
</dbReference>
<accession>F5RHJ2</accession>